<keyword evidence="1" id="KW-0812">Transmembrane</keyword>
<proteinExistence type="predicted"/>
<evidence type="ECO:0000313" key="3">
    <source>
        <dbReference type="Proteomes" id="UP000178935"/>
    </source>
</evidence>
<dbReference type="EMBL" id="MHPU01000044">
    <property type="protein sequence ID" value="OGZ87403.1"/>
    <property type="molecule type" value="Genomic_DNA"/>
</dbReference>
<keyword evidence="1" id="KW-0472">Membrane</keyword>
<comment type="caution">
    <text evidence="2">The sequence shown here is derived from an EMBL/GenBank/DDBJ whole genome shotgun (WGS) entry which is preliminary data.</text>
</comment>
<evidence type="ECO:0008006" key="4">
    <source>
        <dbReference type="Google" id="ProtNLM"/>
    </source>
</evidence>
<dbReference type="PANTHER" id="PTHR34573:SF1">
    <property type="entry name" value="VITAMIN K EPOXIDE REDUCTASE DOMAIN-CONTAINING PROTEIN"/>
    <property type="match status" value="1"/>
</dbReference>
<dbReference type="Proteomes" id="UP000178935">
    <property type="component" value="Unassembled WGS sequence"/>
</dbReference>
<feature type="transmembrane region" description="Helical" evidence="1">
    <location>
        <begin position="7"/>
        <end position="26"/>
    </location>
</feature>
<dbReference type="InterPro" id="IPR036249">
    <property type="entry name" value="Thioredoxin-like_sf"/>
</dbReference>
<organism evidence="2 3">
    <name type="scientific">Candidatus Staskawiczbacteria bacterium RIFOXYD1_FULL_32_13</name>
    <dbReference type="NCBI Taxonomy" id="1802234"/>
    <lineage>
        <taxon>Bacteria</taxon>
        <taxon>Candidatus Staskawicziibacteriota</taxon>
    </lineage>
</organism>
<name>A0A1G2JKC4_9BACT</name>
<sequence length="125" mass="14335">MKKKTIIIIAIAVFIVSSLTVLWINWQIQPGRLDDFAKCLKEKNAKFYGTFWCSYCQKQKSLFGKSAKYLPYTECSTPDGKGQMPVCKDKEFEGYPTWEFNDNSRQSGLISLEQLSEKTGCQLPE</sequence>
<dbReference type="AlphaFoldDB" id="A0A1G2JKC4"/>
<protein>
    <recommendedName>
        <fullName evidence="4">Thioredoxin domain-containing protein</fullName>
    </recommendedName>
</protein>
<dbReference type="Gene3D" id="3.40.30.10">
    <property type="entry name" value="Glutaredoxin"/>
    <property type="match status" value="1"/>
</dbReference>
<reference evidence="2 3" key="1">
    <citation type="journal article" date="2016" name="Nat. Commun.">
        <title>Thousands of microbial genomes shed light on interconnected biogeochemical processes in an aquifer system.</title>
        <authorList>
            <person name="Anantharaman K."/>
            <person name="Brown C.T."/>
            <person name="Hug L.A."/>
            <person name="Sharon I."/>
            <person name="Castelle C.J."/>
            <person name="Probst A.J."/>
            <person name="Thomas B.C."/>
            <person name="Singh A."/>
            <person name="Wilkins M.J."/>
            <person name="Karaoz U."/>
            <person name="Brodie E.L."/>
            <person name="Williams K.H."/>
            <person name="Hubbard S.S."/>
            <person name="Banfield J.F."/>
        </authorList>
    </citation>
    <scope>NUCLEOTIDE SEQUENCE [LARGE SCALE GENOMIC DNA]</scope>
</reference>
<accession>A0A1G2JKC4</accession>
<gene>
    <name evidence="2" type="ORF">A2561_04945</name>
</gene>
<evidence type="ECO:0000256" key="1">
    <source>
        <dbReference type="SAM" id="Phobius"/>
    </source>
</evidence>
<dbReference type="SUPFAM" id="SSF52833">
    <property type="entry name" value="Thioredoxin-like"/>
    <property type="match status" value="1"/>
</dbReference>
<dbReference type="PANTHER" id="PTHR34573">
    <property type="entry name" value="VKC DOMAIN-CONTAINING PROTEIN"/>
    <property type="match status" value="1"/>
</dbReference>
<keyword evidence="1" id="KW-1133">Transmembrane helix</keyword>
<evidence type="ECO:0000313" key="2">
    <source>
        <dbReference type="EMBL" id="OGZ87403.1"/>
    </source>
</evidence>